<evidence type="ECO:0000256" key="3">
    <source>
        <dbReference type="ARBA" id="ARBA00022741"/>
    </source>
</evidence>
<dbReference type="InterPro" id="IPR005177">
    <property type="entry name" value="Kinase-pyrophosphorylase"/>
</dbReference>
<evidence type="ECO:0000256" key="4">
    <source>
        <dbReference type="ARBA" id="ARBA00022777"/>
    </source>
</evidence>
<reference evidence="6" key="1">
    <citation type="submission" date="2020-06" db="EMBL/GenBank/DDBJ databases">
        <title>WGS assembly of Ceratodon purpureus strain R40.</title>
        <authorList>
            <person name="Carey S.B."/>
            <person name="Jenkins J."/>
            <person name="Shu S."/>
            <person name="Lovell J.T."/>
            <person name="Sreedasyam A."/>
            <person name="Maumus F."/>
            <person name="Tiley G.P."/>
            <person name="Fernandez-Pozo N."/>
            <person name="Barry K."/>
            <person name="Chen C."/>
            <person name="Wang M."/>
            <person name="Lipzen A."/>
            <person name="Daum C."/>
            <person name="Saski C.A."/>
            <person name="Payton A.C."/>
            <person name="Mcbreen J.C."/>
            <person name="Conrad R.E."/>
            <person name="Kollar L.M."/>
            <person name="Olsson S."/>
            <person name="Huttunen S."/>
            <person name="Landis J.B."/>
            <person name="Wickett N.J."/>
            <person name="Johnson M.G."/>
            <person name="Rensing S.A."/>
            <person name="Grimwood J."/>
            <person name="Schmutz J."/>
            <person name="Mcdaniel S.F."/>
        </authorList>
    </citation>
    <scope>NUCLEOTIDE SEQUENCE</scope>
    <source>
        <strain evidence="6">R40</strain>
    </source>
</reference>
<evidence type="ECO:0008006" key="8">
    <source>
        <dbReference type="Google" id="ProtNLM"/>
    </source>
</evidence>
<dbReference type="PANTHER" id="PTHR31756:SF3">
    <property type="entry name" value="PYRUVATE, PHOSPHATE DIKINASE REGULATORY PROTEIN 1, CHLOROPLASTIC"/>
    <property type="match status" value="1"/>
</dbReference>
<dbReference type="EMBL" id="CM026429">
    <property type="protein sequence ID" value="KAG0565229.1"/>
    <property type="molecule type" value="Genomic_DNA"/>
</dbReference>
<dbReference type="GO" id="GO:0005524">
    <property type="term" value="F:ATP binding"/>
    <property type="evidence" value="ECO:0007669"/>
    <property type="project" value="InterPro"/>
</dbReference>
<evidence type="ECO:0000313" key="7">
    <source>
        <dbReference type="Proteomes" id="UP000822688"/>
    </source>
</evidence>
<dbReference type="PANTHER" id="PTHR31756">
    <property type="entry name" value="PYRUVATE, PHOSPHATE DIKINASE REGULATORY PROTEIN 1, CHLOROPLASTIC"/>
    <property type="match status" value="1"/>
</dbReference>
<evidence type="ECO:0000256" key="2">
    <source>
        <dbReference type="ARBA" id="ARBA00022679"/>
    </source>
</evidence>
<accession>A0A8T0H4H4</accession>
<keyword evidence="7" id="KW-1185">Reference proteome</keyword>
<protein>
    <recommendedName>
        <fullName evidence="8">Pyruvate, phosphate dikinase regulatory protein, chloroplastic</fullName>
    </recommendedName>
</protein>
<keyword evidence="4" id="KW-0418">Kinase</keyword>
<comment type="caution">
    <text evidence="6">The sequence shown here is derived from an EMBL/GenBank/DDBJ whole genome shotgun (WGS) entry which is preliminary data.</text>
</comment>
<gene>
    <name evidence="6" type="ORF">KC19_8G175100</name>
</gene>
<evidence type="ECO:0000256" key="1">
    <source>
        <dbReference type="ARBA" id="ARBA00022527"/>
    </source>
</evidence>
<sequence>MFANSMSAIAGPCLCQGLQGSLRLSGLEGSRRRARVAVAAEAGGGEDGEGRGGKGRGGSKGSAQLERWARARRIRSGRMGEGRKGESSVAEAVKVVKEAPVSMVPDYESDEEEDEVHGKGVYMISDGTGWTADHAVQAALGQFEHCLVDQRCSVNTYLFSQINEVDRLMEIIRQAAQEEALVFYTLADPHMAEAAQKACEMLHVPHINILGPITDALESHLGMSPSGIPRGAPGRKTALSKQYFKRIEAVEFTIRQDDGALPKNIINADIVLTGVSRTSKTPLSTYMAQKGYKVANVPLVLGIDPPKELFEVDQDKVFALTINPSYLKSIRIARALTLGMVGDGRTKYSDMEHIRKELDYSRQLFIENPRWPVVEVTGKAIEETAAVILRIYHERRSKHHMPRISRRY</sequence>
<dbReference type="AlphaFoldDB" id="A0A8T0H4H4"/>
<proteinExistence type="inferred from homology"/>
<keyword evidence="3" id="KW-0547">Nucleotide-binding</keyword>
<dbReference type="Proteomes" id="UP000822688">
    <property type="component" value="Chromosome 8"/>
</dbReference>
<evidence type="ECO:0000313" key="6">
    <source>
        <dbReference type="EMBL" id="KAG0565229.1"/>
    </source>
</evidence>
<dbReference type="HAMAP" id="MF_00921">
    <property type="entry name" value="PDRP"/>
    <property type="match status" value="1"/>
</dbReference>
<feature type="region of interest" description="Disordered" evidence="5">
    <location>
        <begin position="36"/>
        <end position="67"/>
    </location>
</feature>
<dbReference type="GO" id="GO:0004674">
    <property type="term" value="F:protein serine/threonine kinase activity"/>
    <property type="evidence" value="ECO:0007669"/>
    <property type="project" value="UniProtKB-KW"/>
</dbReference>
<dbReference type="Pfam" id="PF03618">
    <property type="entry name" value="Kinase-PPPase"/>
    <property type="match status" value="1"/>
</dbReference>
<name>A0A8T0H4H4_CERPU</name>
<keyword evidence="2" id="KW-0808">Transferase</keyword>
<dbReference type="NCBIfam" id="NF003742">
    <property type="entry name" value="PRK05339.1"/>
    <property type="match status" value="1"/>
</dbReference>
<evidence type="ECO:0000256" key="5">
    <source>
        <dbReference type="SAM" id="MobiDB-lite"/>
    </source>
</evidence>
<dbReference type="InterPro" id="IPR026565">
    <property type="entry name" value="PPDK_reg"/>
</dbReference>
<organism evidence="6 7">
    <name type="scientific">Ceratodon purpureus</name>
    <name type="common">Fire moss</name>
    <name type="synonym">Dicranum purpureum</name>
    <dbReference type="NCBI Taxonomy" id="3225"/>
    <lineage>
        <taxon>Eukaryota</taxon>
        <taxon>Viridiplantae</taxon>
        <taxon>Streptophyta</taxon>
        <taxon>Embryophyta</taxon>
        <taxon>Bryophyta</taxon>
        <taxon>Bryophytina</taxon>
        <taxon>Bryopsida</taxon>
        <taxon>Dicranidae</taxon>
        <taxon>Pseudoditrichales</taxon>
        <taxon>Ditrichaceae</taxon>
        <taxon>Ceratodon</taxon>
    </lineage>
</organism>
<keyword evidence="1" id="KW-0723">Serine/threonine-protein kinase</keyword>